<feature type="region of interest" description="Disordered" evidence="1">
    <location>
        <begin position="42"/>
        <end position="80"/>
    </location>
</feature>
<protein>
    <submittedName>
        <fullName evidence="2">Uncharacterized protein</fullName>
    </submittedName>
</protein>
<accession>A0ABD1UCP4</accession>
<keyword evidence="3" id="KW-1185">Reference proteome</keyword>
<dbReference type="AlphaFoldDB" id="A0ABD1UCP4"/>
<feature type="region of interest" description="Disordered" evidence="1">
    <location>
        <begin position="172"/>
        <end position="191"/>
    </location>
</feature>
<feature type="compositionally biased region" description="Polar residues" evidence="1">
    <location>
        <begin position="42"/>
        <end position="52"/>
    </location>
</feature>
<evidence type="ECO:0000256" key="1">
    <source>
        <dbReference type="SAM" id="MobiDB-lite"/>
    </source>
</evidence>
<dbReference type="InterPro" id="IPR012881">
    <property type="entry name" value="DUF1685"/>
</dbReference>
<name>A0ABD1UCP4_9LAMI</name>
<dbReference type="PANTHER" id="PTHR31865:SF1">
    <property type="entry name" value="INSERTASE, PUTATIVE (DUF1685)-RELATED"/>
    <property type="match status" value="1"/>
</dbReference>
<evidence type="ECO:0000313" key="3">
    <source>
        <dbReference type="Proteomes" id="UP001604277"/>
    </source>
</evidence>
<dbReference type="PANTHER" id="PTHR31865">
    <property type="entry name" value="OSJNBA0071G03.3 PROTEIN"/>
    <property type="match status" value="1"/>
</dbReference>
<proteinExistence type="predicted"/>
<organism evidence="2 3">
    <name type="scientific">Forsythia ovata</name>
    <dbReference type="NCBI Taxonomy" id="205694"/>
    <lineage>
        <taxon>Eukaryota</taxon>
        <taxon>Viridiplantae</taxon>
        <taxon>Streptophyta</taxon>
        <taxon>Embryophyta</taxon>
        <taxon>Tracheophyta</taxon>
        <taxon>Spermatophyta</taxon>
        <taxon>Magnoliopsida</taxon>
        <taxon>eudicotyledons</taxon>
        <taxon>Gunneridae</taxon>
        <taxon>Pentapetalae</taxon>
        <taxon>asterids</taxon>
        <taxon>lamiids</taxon>
        <taxon>Lamiales</taxon>
        <taxon>Oleaceae</taxon>
        <taxon>Forsythieae</taxon>
        <taxon>Forsythia</taxon>
    </lineage>
</organism>
<gene>
    <name evidence="2" type="ORF">Fot_26730</name>
</gene>
<dbReference type="EMBL" id="JBFOLJ010000007">
    <property type="protein sequence ID" value="KAL2522807.1"/>
    <property type="molecule type" value="Genomic_DNA"/>
</dbReference>
<sequence length="212" mass="24102">MSENPRFGNLQYEEKEYFSGSIVEERIQFGAYYSSRQTQEYSPYTTAMSQPATPSPPNPSHETSQLPLPPPRTTPSLYKQNSWSQDNYRDEAWLRRKVLHNRRSKSVTEEDLDELKACIELGFGFDSPEMDKRLSDALPAYGLYYEVSKHYNDAVSKPPPLSLPSTSILSDFDTPSPLGSPHTIFDSGDNPQTVKTRLRQWAQVVASTVRQS</sequence>
<dbReference type="Proteomes" id="UP001604277">
    <property type="component" value="Unassembled WGS sequence"/>
</dbReference>
<evidence type="ECO:0000313" key="2">
    <source>
        <dbReference type="EMBL" id="KAL2522807.1"/>
    </source>
</evidence>
<dbReference type="Pfam" id="PF07939">
    <property type="entry name" value="DUF1685"/>
    <property type="match status" value="1"/>
</dbReference>
<comment type="caution">
    <text evidence="2">The sequence shown here is derived from an EMBL/GenBank/DDBJ whole genome shotgun (WGS) entry which is preliminary data.</text>
</comment>
<reference evidence="3" key="1">
    <citation type="submission" date="2024-07" db="EMBL/GenBank/DDBJ databases">
        <title>Two chromosome-level genome assemblies of Korean endemic species Abeliophyllum distichum and Forsythia ovata (Oleaceae).</title>
        <authorList>
            <person name="Jang H."/>
        </authorList>
    </citation>
    <scope>NUCLEOTIDE SEQUENCE [LARGE SCALE GENOMIC DNA]</scope>
</reference>